<proteinExistence type="predicted"/>
<sequence>MNTKVESNDVLGASDPQQGVSKATVQAAAPAVLAQPTADTYSFPTSATAGKPEEERGEAPRLRLVRGRLADAREAVAHSYHEASASTDAFVHDSPWKSIAYAMLGGIIIGMIAAR</sequence>
<dbReference type="InterPro" id="IPR043605">
    <property type="entry name" value="DUF883_C"/>
</dbReference>
<reference evidence="3 4" key="1">
    <citation type="journal article" date="2022" name="Arch. Microbiol.">
        <title>Paraburkholderia bengalensis sp. nov. isolated from roots of Oryza sativa, IR64.</title>
        <authorList>
            <person name="Nag P."/>
            <person name="Mondal N."/>
            <person name="Sarkar J."/>
            <person name="Das S."/>
        </authorList>
    </citation>
    <scope>NUCLEOTIDE SEQUENCE [LARGE SCALE GENOMIC DNA]</scope>
    <source>
        <strain evidence="3 4">IR64_4_BI</strain>
    </source>
</reference>
<name>A0ABU8IJP2_9BURK</name>
<dbReference type="Proteomes" id="UP001386437">
    <property type="component" value="Unassembled WGS sequence"/>
</dbReference>
<evidence type="ECO:0000313" key="4">
    <source>
        <dbReference type="Proteomes" id="UP001386437"/>
    </source>
</evidence>
<feature type="domain" description="DUF883" evidence="2">
    <location>
        <begin position="87"/>
        <end position="115"/>
    </location>
</feature>
<dbReference type="RefSeq" id="WP_336596207.1">
    <property type="nucleotide sequence ID" value="NZ_JACFYJ010000001.1"/>
</dbReference>
<evidence type="ECO:0000313" key="3">
    <source>
        <dbReference type="EMBL" id="MEI5995736.1"/>
    </source>
</evidence>
<comment type="caution">
    <text evidence="3">The sequence shown here is derived from an EMBL/GenBank/DDBJ whole genome shotgun (WGS) entry which is preliminary data.</text>
</comment>
<evidence type="ECO:0000256" key="1">
    <source>
        <dbReference type="SAM" id="MobiDB-lite"/>
    </source>
</evidence>
<feature type="compositionally biased region" description="Polar residues" evidence="1">
    <location>
        <begin position="39"/>
        <end position="48"/>
    </location>
</feature>
<dbReference type="EMBL" id="JACFYJ010000001">
    <property type="protein sequence ID" value="MEI5995736.1"/>
    <property type="molecule type" value="Genomic_DNA"/>
</dbReference>
<feature type="region of interest" description="Disordered" evidence="1">
    <location>
        <begin position="1"/>
        <end position="26"/>
    </location>
</feature>
<keyword evidence="4" id="KW-1185">Reference proteome</keyword>
<feature type="compositionally biased region" description="Basic and acidic residues" evidence="1">
    <location>
        <begin position="51"/>
        <end position="61"/>
    </location>
</feature>
<feature type="region of interest" description="Disordered" evidence="1">
    <location>
        <begin position="39"/>
        <end position="62"/>
    </location>
</feature>
<gene>
    <name evidence="3" type="ORF">H3V53_00455</name>
</gene>
<accession>A0ABU8IJP2</accession>
<organism evidence="3 4">
    <name type="scientific">Paraburkholderia bengalensis</name>
    <dbReference type="NCBI Taxonomy" id="2747562"/>
    <lineage>
        <taxon>Bacteria</taxon>
        <taxon>Pseudomonadati</taxon>
        <taxon>Pseudomonadota</taxon>
        <taxon>Betaproteobacteria</taxon>
        <taxon>Burkholderiales</taxon>
        <taxon>Burkholderiaceae</taxon>
        <taxon>Paraburkholderia</taxon>
    </lineage>
</organism>
<evidence type="ECO:0000259" key="2">
    <source>
        <dbReference type="Pfam" id="PF19029"/>
    </source>
</evidence>
<protein>
    <submittedName>
        <fullName evidence="3">DUF883 domain-containing protein</fullName>
    </submittedName>
</protein>
<dbReference type="Pfam" id="PF19029">
    <property type="entry name" value="DUF883_C"/>
    <property type="match status" value="1"/>
</dbReference>